<reference evidence="1 2" key="1">
    <citation type="submission" date="2022-04" db="EMBL/GenBank/DDBJ databases">
        <title>Positive selection, recombination, and allopatry shape intraspecific diversity of widespread and dominant cyanobacteria.</title>
        <authorList>
            <person name="Wei J."/>
            <person name="Shu W."/>
            <person name="Hu C."/>
        </authorList>
    </citation>
    <scope>NUCLEOTIDE SEQUENCE [LARGE SCALE GENOMIC DNA]</scope>
    <source>
        <strain evidence="1 2">GB2-A4</strain>
    </source>
</reference>
<protein>
    <submittedName>
        <fullName evidence="1">Uncharacterized protein</fullName>
    </submittedName>
</protein>
<keyword evidence="2" id="KW-1185">Reference proteome</keyword>
<evidence type="ECO:0000313" key="1">
    <source>
        <dbReference type="EMBL" id="MEP0817502.1"/>
    </source>
</evidence>
<accession>A0ABV0J6U6</accession>
<gene>
    <name evidence="1" type="ORF">NC998_10385</name>
</gene>
<comment type="caution">
    <text evidence="1">The sequence shown here is derived from an EMBL/GenBank/DDBJ whole genome shotgun (WGS) entry which is preliminary data.</text>
</comment>
<dbReference type="Proteomes" id="UP001464891">
    <property type="component" value="Unassembled WGS sequence"/>
</dbReference>
<name>A0ABV0J6U6_9CYAN</name>
<organism evidence="1 2">
    <name type="scientific">Trichocoleus desertorum GB2-A4</name>
    <dbReference type="NCBI Taxonomy" id="2933944"/>
    <lineage>
        <taxon>Bacteria</taxon>
        <taxon>Bacillati</taxon>
        <taxon>Cyanobacteriota</taxon>
        <taxon>Cyanophyceae</taxon>
        <taxon>Leptolyngbyales</taxon>
        <taxon>Trichocoleusaceae</taxon>
        <taxon>Trichocoleus</taxon>
    </lineage>
</organism>
<evidence type="ECO:0000313" key="2">
    <source>
        <dbReference type="Proteomes" id="UP001464891"/>
    </source>
</evidence>
<proteinExistence type="predicted"/>
<dbReference type="RefSeq" id="WP_190435561.1">
    <property type="nucleotide sequence ID" value="NZ_JAMPKM010000005.1"/>
</dbReference>
<dbReference type="EMBL" id="JAMPKM010000005">
    <property type="protein sequence ID" value="MEP0817502.1"/>
    <property type="molecule type" value="Genomic_DNA"/>
</dbReference>
<sequence length="116" mass="12639">MSGDRIINMGSGNYNESVQGDSINIQGNYISTNQDFSQVDTQIQQRLIQLQNEKQYSLEAAQKVVATELANQAKSQPAFKQQLATLGKYIQNGVANGLIGQAAVEVVKIALKLLNL</sequence>